<feature type="transmembrane region" description="Helical" evidence="1">
    <location>
        <begin position="371"/>
        <end position="390"/>
    </location>
</feature>
<feature type="transmembrane region" description="Helical" evidence="1">
    <location>
        <begin position="52"/>
        <end position="74"/>
    </location>
</feature>
<evidence type="ECO:0000313" key="2">
    <source>
        <dbReference type="EMBL" id="VVD63440.1"/>
    </source>
</evidence>
<feature type="transmembrane region" description="Helical" evidence="1">
    <location>
        <begin position="239"/>
        <end position="259"/>
    </location>
</feature>
<feature type="transmembrane region" description="Helical" evidence="1">
    <location>
        <begin position="185"/>
        <end position="218"/>
    </location>
</feature>
<sequence length="404" mass="44199">MENGVRHAAPNSSGASDLPEVDLSLVRGDLGFHLQRRVFLIPAAGMGIVRRAVIFAAVTWLPLALWAILTGRAFNGTGDDTLVAHFGIHVRCLIAIPLMVVAEGVAQNLMPPLLKYFVDSGLITDETLPDFRRQLARMSLLRDRALPWVLMLGATLAWSTTRALLGDAEDVVWMNHGTHIADISFGGWWFVLVIRPLFVVMLLAWLWRACLLFILLFRIGKLPLALVPSHPDRVGGLSFVERMAFIFSPVAFAISAVIAASFAHEVVYHGASAMQMKTLLIATAALISVIFLLPLLPLAMPLGRLKRRAIFEYGSLVAHHDRLVHERWILHRDIGNPEILDAPELGPVADIHAIYDAVAHMRSVPLSKMSIVAIVVPAAVPMLYVAALQLPLTAVLGKVAKALI</sequence>
<feature type="transmembrane region" description="Helical" evidence="1">
    <location>
        <begin position="145"/>
        <end position="165"/>
    </location>
</feature>
<keyword evidence="3" id="KW-1185">Reference proteome</keyword>
<dbReference type="EMBL" id="CABPSN010000001">
    <property type="protein sequence ID" value="VVD63440.1"/>
    <property type="molecule type" value="Genomic_DNA"/>
</dbReference>
<dbReference type="Proteomes" id="UP000366819">
    <property type="component" value="Unassembled WGS sequence"/>
</dbReference>
<evidence type="ECO:0000313" key="3">
    <source>
        <dbReference type="Proteomes" id="UP000366819"/>
    </source>
</evidence>
<accession>A0A5E4RJC0</accession>
<feature type="transmembrane region" description="Helical" evidence="1">
    <location>
        <begin position="86"/>
        <end position="106"/>
    </location>
</feature>
<name>A0A5E4RJC0_9BURK</name>
<dbReference type="AlphaFoldDB" id="A0A5E4RJC0"/>
<evidence type="ECO:0000256" key="1">
    <source>
        <dbReference type="SAM" id="Phobius"/>
    </source>
</evidence>
<keyword evidence="1" id="KW-0472">Membrane</keyword>
<keyword evidence="1" id="KW-0812">Transmembrane</keyword>
<organism evidence="2 3">
    <name type="scientific">Pandoraea aquatica</name>
    <dbReference type="NCBI Taxonomy" id="2508290"/>
    <lineage>
        <taxon>Bacteria</taxon>
        <taxon>Pseudomonadati</taxon>
        <taxon>Pseudomonadota</taxon>
        <taxon>Betaproteobacteria</taxon>
        <taxon>Burkholderiales</taxon>
        <taxon>Burkholderiaceae</taxon>
        <taxon>Pandoraea</taxon>
    </lineage>
</organism>
<dbReference type="OrthoDB" id="5493434at2"/>
<proteinExistence type="predicted"/>
<reference evidence="2 3" key="1">
    <citation type="submission" date="2019-08" db="EMBL/GenBank/DDBJ databases">
        <authorList>
            <person name="Peeters C."/>
        </authorList>
    </citation>
    <scope>NUCLEOTIDE SEQUENCE [LARGE SCALE GENOMIC DNA]</scope>
    <source>
        <strain evidence="2 3">LMG 31011</strain>
    </source>
</reference>
<protein>
    <submittedName>
        <fullName evidence="2">Uncharacterized protein</fullName>
    </submittedName>
</protein>
<gene>
    <name evidence="2" type="ORF">PAQ31011_00216</name>
</gene>
<keyword evidence="1" id="KW-1133">Transmembrane helix</keyword>
<feature type="transmembrane region" description="Helical" evidence="1">
    <location>
        <begin position="279"/>
        <end position="299"/>
    </location>
</feature>
<dbReference type="RefSeq" id="WP_150574089.1">
    <property type="nucleotide sequence ID" value="NZ_CABPSN010000001.1"/>
</dbReference>